<dbReference type="GO" id="GO:0005829">
    <property type="term" value="C:cytosol"/>
    <property type="evidence" value="ECO:0007669"/>
    <property type="project" value="TreeGrafter"/>
</dbReference>
<dbReference type="Gene3D" id="3.40.50.1000">
    <property type="entry name" value="HAD superfamily/HAD-like"/>
    <property type="match status" value="1"/>
</dbReference>
<dbReference type="Proteomes" id="UP000824175">
    <property type="component" value="Unassembled WGS sequence"/>
</dbReference>
<dbReference type="InterPro" id="IPR036412">
    <property type="entry name" value="HAD-like_sf"/>
</dbReference>
<name>A0A9D1HPW4_9FIRM</name>
<comment type="caution">
    <text evidence="1">The sequence shown here is derived from an EMBL/GenBank/DDBJ whole genome shotgun (WGS) entry which is preliminary data.</text>
</comment>
<dbReference type="GO" id="GO:0000287">
    <property type="term" value="F:magnesium ion binding"/>
    <property type="evidence" value="ECO:0007669"/>
    <property type="project" value="TreeGrafter"/>
</dbReference>
<dbReference type="InterPro" id="IPR006379">
    <property type="entry name" value="HAD-SF_hydro_IIB"/>
</dbReference>
<organism evidence="1 2">
    <name type="scientific">Candidatus Fimiplasma intestinipullorum</name>
    <dbReference type="NCBI Taxonomy" id="2840825"/>
    <lineage>
        <taxon>Bacteria</taxon>
        <taxon>Bacillati</taxon>
        <taxon>Bacillota</taxon>
        <taxon>Clostridia</taxon>
        <taxon>Eubacteriales</taxon>
        <taxon>Candidatus Fimiplasma</taxon>
    </lineage>
</organism>
<evidence type="ECO:0000313" key="1">
    <source>
        <dbReference type="EMBL" id="HIU14056.1"/>
    </source>
</evidence>
<dbReference type="Pfam" id="PF08282">
    <property type="entry name" value="Hydrolase_3"/>
    <property type="match status" value="1"/>
</dbReference>
<accession>A0A9D1HPW4</accession>
<dbReference type="Gene3D" id="3.30.1240.10">
    <property type="match status" value="1"/>
</dbReference>
<dbReference type="AlphaFoldDB" id="A0A9D1HPW4"/>
<gene>
    <name evidence="1" type="ORF">IAD15_08310</name>
</gene>
<proteinExistence type="predicted"/>
<dbReference type="PANTHER" id="PTHR10000">
    <property type="entry name" value="PHOSPHOSERINE PHOSPHATASE"/>
    <property type="match status" value="1"/>
</dbReference>
<reference evidence="1" key="2">
    <citation type="journal article" date="2021" name="PeerJ">
        <title>Extensive microbial diversity within the chicken gut microbiome revealed by metagenomics and culture.</title>
        <authorList>
            <person name="Gilroy R."/>
            <person name="Ravi A."/>
            <person name="Getino M."/>
            <person name="Pursley I."/>
            <person name="Horton D.L."/>
            <person name="Alikhan N.F."/>
            <person name="Baker D."/>
            <person name="Gharbi K."/>
            <person name="Hall N."/>
            <person name="Watson M."/>
            <person name="Adriaenssens E.M."/>
            <person name="Foster-Nyarko E."/>
            <person name="Jarju S."/>
            <person name="Secka A."/>
            <person name="Antonio M."/>
            <person name="Oren A."/>
            <person name="Chaudhuri R.R."/>
            <person name="La Ragione R."/>
            <person name="Hildebrand F."/>
            <person name="Pallen M.J."/>
        </authorList>
    </citation>
    <scope>NUCLEOTIDE SEQUENCE</scope>
    <source>
        <strain evidence="1">CHK195-11698</strain>
    </source>
</reference>
<evidence type="ECO:0000313" key="2">
    <source>
        <dbReference type="Proteomes" id="UP000824175"/>
    </source>
</evidence>
<dbReference type="NCBIfam" id="TIGR01484">
    <property type="entry name" value="HAD-SF-IIB"/>
    <property type="match status" value="1"/>
</dbReference>
<dbReference type="SFLD" id="SFLDG01140">
    <property type="entry name" value="C2.B:_Phosphomannomutase_and_P"/>
    <property type="match status" value="1"/>
</dbReference>
<dbReference type="PANTHER" id="PTHR10000:SF8">
    <property type="entry name" value="HAD SUPERFAMILY HYDROLASE-LIKE, TYPE 3"/>
    <property type="match status" value="1"/>
</dbReference>
<dbReference type="GO" id="GO:0016791">
    <property type="term" value="F:phosphatase activity"/>
    <property type="evidence" value="ECO:0007669"/>
    <property type="project" value="TreeGrafter"/>
</dbReference>
<protein>
    <submittedName>
        <fullName evidence="1">HAD family phosphatase</fullName>
    </submittedName>
</protein>
<dbReference type="SUPFAM" id="SSF56784">
    <property type="entry name" value="HAD-like"/>
    <property type="match status" value="1"/>
</dbReference>
<dbReference type="InterPro" id="IPR023214">
    <property type="entry name" value="HAD_sf"/>
</dbReference>
<reference evidence="1" key="1">
    <citation type="submission" date="2020-10" db="EMBL/GenBank/DDBJ databases">
        <authorList>
            <person name="Gilroy R."/>
        </authorList>
    </citation>
    <scope>NUCLEOTIDE SEQUENCE</scope>
    <source>
        <strain evidence="1">CHK195-11698</strain>
    </source>
</reference>
<dbReference type="SFLD" id="SFLDS00003">
    <property type="entry name" value="Haloacid_Dehalogenase"/>
    <property type="match status" value="1"/>
</dbReference>
<sequence>MKPYRMIFCDLDGTLLDDDKHISELTFKTARELRNQGVYFCVATGRPQAGIEKNWTQWQLDELADVVIGINGAMIWDQGKREDVYFLKPTAMRQIQEIFDPLQPKYYIYDLEHVYANENDEKAKELQRINQVAYRYADMKKLMEQPQPKIALHFRKEDVAKTHDILEHLDQPLFRGVYSGVDFIEFSDARVSKANAIKLIAERYGCTMNEVVAFGNEGNDIDMLQEAGLGVCVANGNPVAKAAADDLTKEDNNHSGVALYLRTLFHLD</sequence>
<dbReference type="InterPro" id="IPR000150">
    <property type="entry name" value="Cof"/>
</dbReference>
<dbReference type="NCBIfam" id="TIGR00099">
    <property type="entry name" value="Cof-subfamily"/>
    <property type="match status" value="1"/>
</dbReference>
<dbReference type="EMBL" id="DVMJ01000069">
    <property type="protein sequence ID" value="HIU14056.1"/>
    <property type="molecule type" value="Genomic_DNA"/>
</dbReference>